<dbReference type="InterPro" id="IPR011050">
    <property type="entry name" value="Pectin_lyase_fold/virulence"/>
</dbReference>
<dbReference type="SUPFAM" id="SSF51126">
    <property type="entry name" value="Pectin lyase-like"/>
    <property type="match status" value="1"/>
</dbReference>
<reference evidence="1" key="1">
    <citation type="submission" date="2022-06" db="EMBL/GenBank/DDBJ databases">
        <authorList>
            <consortium name="SYNGENTA / RWTH Aachen University"/>
        </authorList>
    </citation>
    <scope>NUCLEOTIDE SEQUENCE</scope>
</reference>
<evidence type="ECO:0000313" key="1">
    <source>
        <dbReference type="EMBL" id="CAH7670281.1"/>
    </source>
</evidence>
<sequence>MLNLIRSRSEIEDSNSSLSENGIFNGLKFSNSEDSIPDYSYAGYKGGSLKIPIITSVKITLGPSNDQKDRTGDIQAAIDSAASNSGGVIEFQAGDYWLSSDSAIRIPSSVVLRGEVASTLKTVLKVTGSPRNLFEFGDSKATGKVDFSKGFSLIKQAYVGIGAKSAEVENPENFQVGQRIVLHRLVTQKWLEAMNMNDLVRNGKNQTWLAAGTSVQQEREILDIKGKKISWEIPLTDSIDQSMSDNNGSIIAYEPAARIQQSGIENFVINKTESASGLAVGQETILPLMVGAAEDCWVRNVESIGFQQFANLGKSSRRITISDFVVTRDEPTPGGGKGAMPLDITLSGSQALILRGKTIGDQDTGSYIVSTGRLAAGPNVVSGYVATGSTRHIIEPHQRWSTGFLTENSRVGQINLKNRGIMGSGHGWAIGAGVIWSSFATKLTSEDPPMSKNFQVNCKKMKGLDDLPTAERPNQNVGTSLYKIQLSSRIGAEAAEGILQPIS</sequence>
<evidence type="ECO:0008006" key="3">
    <source>
        <dbReference type="Google" id="ProtNLM"/>
    </source>
</evidence>
<name>A0AAV0AN27_PHAPC</name>
<accession>A0AAV0AN27</accession>
<dbReference type="EMBL" id="CALTRL010000967">
    <property type="protein sequence ID" value="CAH7670281.1"/>
    <property type="molecule type" value="Genomic_DNA"/>
</dbReference>
<comment type="caution">
    <text evidence="1">The sequence shown here is derived from an EMBL/GenBank/DDBJ whole genome shotgun (WGS) entry which is preliminary data.</text>
</comment>
<organism evidence="1 2">
    <name type="scientific">Phakopsora pachyrhizi</name>
    <name type="common">Asian soybean rust disease fungus</name>
    <dbReference type="NCBI Taxonomy" id="170000"/>
    <lineage>
        <taxon>Eukaryota</taxon>
        <taxon>Fungi</taxon>
        <taxon>Dikarya</taxon>
        <taxon>Basidiomycota</taxon>
        <taxon>Pucciniomycotina</taxon>
        <taxon>Pucciniomycetes</taxon>
        <taxon>Pucciniales</taxon>
        <taxon>Phakopsoraceae</taxon>
        <taxon>Phakopsora</taxon>
    </lineage>
</organism>
<evidence type="ECO:0000313" key="2">
    <source>
        <dbReference type="Proteomes" id="UP001153365"/>
    </source>
</evidence>
<dbReference type="InterPro" id="IPR012334">
    <property type="entry name" value="Pectin_lyas_fold"/>
</dbReference>
<dbReference type="Gene3D" id="2.160.20.10">
    <property type="entry name" value="Single-stranded right-handed beta-helix, Pectin lyase-like"/>
    <property type="match status" value="1"/>
</dbReference>
<gene>
    <name evidence="1" type="ORF">PPACK8108_LOCUS4997</name>
</gene>
<dbReference type="Proteomes" id="UP001153365">
    <property type="component" value="Unassembled WGS sequence"/>
</dbReference>
<dbReference type="AlphaFoldDB" id="A0AAV0AN27"/>
<protein>
    <recommendedName>
        <fullName evidence="3">Pectate lyase superfamily protein domain-containing protein</fullName>
    </recommendedName>
</protein>
<proteinExistence type="predicted"/>
<keyword evidence="2" id="KW-1185">Reference proteome</keyword>